<dbReference type="AlphaFoldDB" id="A0A3S0RV00"/>
<sequence length="153" mass="17417">MEQVLLADKPDAIPQIAQWYSDEWGYLGGGRTTDALELKLRTYLNRDKLPLMVLAKGRETLIAVGQLRYQEMDTYPADSHWIGGVYVEQTHRGRGIARHLLENIISIARKQGITRLYLQTEDKTGGLYARMGWTAIEEVTYHGVDVLVMVKLI</sequence>
<evidence type="ECO:0000259" key="1">
    <source>
        <dbReference type="PROSITE" id="PS51186"/>
    </source>
</evidence>
<dbReference type="InterPro" id="IPR016181">
    <property type="entry name" value="Acyl_CoA_acyltransferase"/>
</dbReference>
<dbReference type="InterPro" id="IPR039840">
    <property type="entry name" value="NAA80"/>
</dbReference>
<keyword evidence="2" id="KW-0808">Transferase</keyword>
<dbReference type="PANTHER" id="PTHR13538:SF4">
    <property type="entry name" value="N-ALPHA-ACETYLTRANSFERASE 80"/>
    <property type="match status" value="1"/>
</dbReference>
<evidence type="ECO:0000313" key="3">
    <source>
        <dbReference type="Proteomes" id="UP000267448"/>
    </source>
</evidence>
<dbReference type="GO" id="GO:0008080">
    <property type="term" value="F:N-acetyltransferase activity"/>
    <property type="evidence" value="ECO:0007669"/>
    <property type="project" value="InterPro"/>
</dbReference>
<dbReference type="PANTHER" id="PTHR13538">
    <property type="entry name" value="N-ACETYLTRANSFERASE 6"/>
    <property type="match status" value="1"/>
</dbReference>
<dbReference type="Pfam" id="PF00583">
    <property type="entry name" value="Acetyltransf_1"/>
    <property type="match status" value="1"/>
</dbReference>
<feature type="domain" description="N-acetyltransferase" evidence="1">
    <location>
        <begin position="3"/>
        <end position="153"/>
    </location>
</feature>
<dbReference type="InterPro" id="IPR000182">
    <property type="entry name" value="GNAT_dom"/>
</dbReference>
<dbReference type="Proteomes" id="UP000267448">
    <property type="component" value="Unassembled WGS sequence"/>
</dbReference>
<accession>A0A3S0RV00</accession>
<reference evidence="2 3" key="1">
    <citation type="submission" date="2018-12" db="EMBL/GenBank/DDBJ databases">
        <authorList>
            <person name="Yu L."/>
        </authorList>
    </citation>
    <scope>NUCLEOTIDE SEQUENCE [LARGE SCALE GENOMIC DNA]</scope>
    <source>
        <strain evidence="2 3">HAW-EB2</strain>
    </source>
</reference>
<gene>
    <name evidence="2" type="ORF">EKG38_21715</name>
</gene>
<dbReference type="OrthoDB" id="7678938at2"/>
<name>A0A3S0RV00_9GAMM</name>
<dbReference type="GO" id="GO:0005737">
    <property type="term" value="C:cytoplasm"/>
    <property type="evidence" value="ECO:0007669"/>
    <property type="project" value="TreeGrafter"/>
</dbReference>
<organism evidence="2 3">
    <name type="scientific">Shewanella canadensis</name>
    <dbReference type="NCBI Taxonomy" id="271096"/>
    <lineage>
        <taxon>Bacteria</taxon>
        <taxon>Pseudomonadati</taxon>
        <taxon>Pseudomonadota</taxon>
        <taxon>Gammaproteobacteria</taxon>
        <taxon>Alteromonadales</taxon>
        <taxon>Shewanellaceae</taxon>
        <taxon>Shewanella</taxon>
    </lineage>
</organism>
<proteinExistence type="predicted"/>
<dbReference type="CDD" id="cd04301">
    <property type="entry name" value="NAT_SF"/>
    <property type="match status" value="1"/>
</dbReference>
<dbReference type="SUPFAM" id="SSF55729">
    <property type="entry name" value="Acyl-CoA N-acyltransferases (Nat)"/>
    <property type="match status" value="1"/>
</dbReference>
<evidence type="ECO:0000313" key="2">
    <source>
        <dbReference type="EMBL" id="RTR36920.1"/>
    </source>
</evidence>
<dbReference type="RefSeq" id="WP_126523084.1">
    <property type="nucleotide sequence ID" value="NZ_RXNU01000017.1"/>
</dbReference>
<dbReference type="EMBL" id="RXNU01000017">
    <property type="protein sequence ID" value="RTR36920.1"/>
    <property type="molecule type" value="Genomic_DNA"/>
</dbReference>
<comment type="caution">
    <text evidence="2">The sequence shown here is derived from an EMBL/GenBank/DDBJ whole genome shotgun (WGS) entry which is preliminary data.</text>
</comment>
<dbReference type="Gene3D" id="3.40.630.30">
    <property type="match status" value="1"/>
</dbReference>
<dbReference type="PROSITE" id="PS51186">
    <property type="entry name" value="GNAT"/>
    <property type="match status" value="1"/>
</dbReference>
<protein>
    <submittedName>
        <fullName evidence="2">GNAT family N-acetyltransferase</fullName>
    </submittedName>
</protein>
<dbReference type="GO" id="GO:1905502">
    <property type="term" value="F:acetyl-CoA binding"/>
    <property type="evidence" value="ECO:0007669"/>
    <property type="project" value="TreeGrafter"/>
</dbReference>
<keyword evidence="3" id="KW-1185">Reference proteome</keyword>